<gene>
    <name evidence="1" type="ORF">GCM10009864_71180</name>
</gene>
<accession>A0ABP6FA58</accession>
<protein>
    <submittedName>
        <fullName evidence="1">Uncharacterized protein</fullName>
    </submittedName>
</protein>
<organism evidence="1 2">
    <name type="scientific">Streptomyces lunalinharesii</name>
    <dbReference type="NCBI Taxonomy" id="333384"/>
    <lineage>
        <taxon>Bacteria</taxon>
        <taxon>Bacillati</taxon>
        <taxon>Actinomycetota</taxon>
        <taxon>Actinomycetes</taxon>
        <taxon>Kitasatosporales</taxon>
        <taxon>Streptomycetaceae</taxon>
        <taxon>Streptomyces</taxon>
    </lineage>
</organism>
<reference evidence="2" key="1">
    <citation type="journal article" date="2019" name="Int. J. Syst. Evol. Microbiol.">
        <title>The Global Catalogue of Microorganisms (GCM) 10K type strain sequencing project: providing services to taxonomists for standard genome sequencing and annotation.</title>
        <authorList>
            <consortium name="The Broad Institute Genomics Platform"/>
            <consortium name="The Broad Institute Genome Sequencing Center for Infectious Disease"/>
            <person name="Wu L."/>
            <person name="Ma J."/>
        </authorList>
    </citation>
    <scope>NUCLEOTIDE SEQUENCE [LARGE SCALE GENOMIC DNA]</scope>
    <source>
        <strain evidence="2">JCM 16374</strain>
    </source>
</reference>
<sequence length="173" mass="18886">MKYAADDHQLAQVHLQAAVAQAALGEFEPACKRLDAVLALRGFDLLSMARATAAFLDSITMVTGNEWATGKLASKAEEQTESLDERVPPARAHTLRLMSAWSSEDPDSFEALFTVAAGDAAAAEHVRDLFVYALEWTEYKAGSCVNPQSLVKGVCRALTEHGPSHWSWKRPKD</sequence>
<dbReference type="Proteomes" id="UP001500994">
    <property type="component" value="Unassembled WGS sequence"/>
</dbReference>
<dbReference type="RefSeq" id="WP_344583541.1">
    <property type="nucleotide sequence ID" value="NZ_BAAARK010000040.1"/>
</dbReference>
<name>A0ABP6FA58_9ACTN</name>
<dbReference type="EMBL" id="BAAARK010000040">
    <property type="protein sequence ID" value="GAA2687188.1"/>
    <property type="molecule type" value="Genomic_DNA"/>
</dbReference>
<proteinExistence type="predicted"/>
<evidence type="ECO:0000313" key="1">
    <source>
        <dbReference type="EMBL" id="GAA2687188.1"/>
    </source>
</evidence>
<keyword evidence="2" id="KW-1185">Reference proteome</keyword>
<comment type="caution">
    <text evidence="1">The sequence shown here is derived from an EMBL/GenBank/DDBJ whole genome shotgun (WGS) entry which is preliminary data.</text>
</comment>
<evidence type="ECO:0000313" key="2">
    <source>
        <dbReference type="Proteomes" id="UP001500994"/>
    </source>
</evidence>